<feature type="transmembrane region" description="Helical" evidence="1">
    <location>
        <begin position="55"/>
        <end position="71"/>
    </location>
</feature>
<organism evidence="2 3">
    <name type="scientific">Streptomyces kaempferi</name>
    <dbReference type="NCBI Taxonomy" id="333725"/>
    <lineage>
        <taxon>Bacteria</taxon>
        <taxon>Bacillati</taxon>
        <taxon>Actinomycetota</taxon>
        <taxon>Actinomycetes</taxon>
        <taxon>Kitasatosporales</taxon>
        <taxon>Streptomycetaceae</taxon>
        <taxon>Streptomyces</taxon>
    </lineage>
</organism>
<protein>
    <submittedName>
        <fullName evidence="2">Uncharacterized protein</fullName>
    </submittedName>
</protein>
<sequence>MGQEKGILTDTAMVVSATEPREGEMVKLLLKILGVFIFFGLLLAAFGGGVGEIELLIWGVLLVATSAFVVVRDRRTVVPRQSTEQ</sequence>
<feature type="transmembrane region" description="Helical" evidence="1">
    <location>
        <begin position="28"/>
        <end position="49"/>
    </location>
</feature>
<keyword evidence="1" id="KW-1133">Transmembrane helix</keyword>
<proteinExistence type="predicted"/>
<keyword evidence="3" id="KW-1185">Reference proteome</keyword>
<evidence type="ECO:0000256" key="1">
    <source>
        <dbReference type="SAM" id="Phobius"/>
    </source>
</evidence>
<dbReference type="RefSeq" id="WP_381330756.1">
    <property type="nucleotide sequence ID" value="NZ_JBHTMM010000114.1"/>
</dbReference>
<name>A0ABW3XRX6_9ACTN</name>
<evidence type="ECO:0000313" key="3">
    <source>
        <dbReference type="Proteomes" id="UP001597058"/>
    </source>
</evidence>
<reference evidence="3" key="1">
    <citation type="journal article" date="2019" name="Int. J. Syst. Evol. Microbiol.">
        <title>The Global Catalogue of Microorganisms (GCM) 10K type strain sequencing project: providing services to taxonomists for standard genome sequencing and annotation.</title>
        <authorList>
            <consortium name="The Broad Institute Genomics Platform"/>
            <consortium name="The Broad Institute Genome Sequencing Center for Infectious Disease"/>
            <person name="Wu L."/>
            <person name="Ma J."/>
        </authorList>
    </citation>
    <scope>NUCLEOTIDE SEQUENCE [LARGE SCALE GENOMIC DNA]</scope>
    <source>
        <strain evidence="3">CGMCC 4.7020</strain>
    </source>
</reference>
<accession>A0ABW3XRX6</accession>
<comment type="caution">
    <text evidence="2">The sequence shown here is derived from an EMBL/GenBank/DDBJ whole genome shotgun (WGS) entry which is preliminary data.</text>
</comment>
<evidence type="ECO:0000313" key="2">
    <source>
        <dbReference type="EMBL" id="MFD1312336.1"/>
    </source>
</evidence>
<dbReference type="Proteomes" id="UP001597058">
    <property type="component" value="Unassembled WGS sequence"/>
</dbReference>
<keyword evidence="1" id="KW-0472">Membrane</keyword>
<gene>
    <name evidence="2" type="ORF">ACFQ5X_41930</name>
</gene>
<keyword evidence="1" id="KW-0812">Transmembrane</keyword>
<dbReference type="EMBL" id="JBHTMM010000114">
    <property type="protein sequence ID" value="MFD1312336.1"/>
    <property type="molecule type" value="Genomic_DNA"/>
</dbReference>